<protein>
    <submittedName>
        <fullName evidence="1">Uncharacterized protein</fullName>
    </submittedName>
</protein>
<evidence type="ECO:0000313" key="2">
    <source>
        <dbReference type="Proteomes" id="UP000655225"/>
    </source>
</evidence>
<keyword evidence="2" id="KW-1185">Reference proteome</keyword>
<dbReference type="Proteomes" id="UP000655225">
    <property type="component" value="Unassembled WGS sequence"/>
</dbReference>
<dbReference type="PANTHER" id="PTHR46087">
    <property type="entry name" value="PUTATIVE, EXPRESSED-RELATED"/>
    <property type="match status" value="1"/>
</dbReference>
<comment type="caution">
    <text evidence="1">The sequence shown here is derived from an EMBL/GenBank/DDBJ whole genome shotgun (WGS) entry which is preliminary data.</text>
</comment>
<name>A0A834YUR9_TETSI</name>
<sequence>MSVVSGVISRDVLPVCGSLCFFCPSMRARSRQPVKRYKKLIAEIFPRSQRDGTYMFNLEGLIPKLCQLVQEMGDDERAQHLCSAALQALSSMVWFMGEYSHISAEFDNVVSVVLENYGGHKENAENLHHEKLDTQNWWVQEVLKIEGHVSPLPDVMTRVPSSRRIVNEKGEVNVTMEDSKNPNFWSRVCLQNMAKLAKEATTVRRVLESMFRYFDNGNLWSPEDGHALSVLLNMQLLMESSGQNTHLLLSILIKHLDHKNVLKQPDMQLDIVKVTTFLARHTKVQPSVAIIGAVSDLMRHLQKSMHCSFNDSNLGVDIIKWNTNFRAAVDECLVQLSYKAFPEALFHQLLLAMVYPDHETRVGALSIFSIVLVPSSVCPHPCSNTSDLTKAYDLQRTLSRTVFSSAALFEKLRKEKCPSQENICEDTTEENVNDGEERRNNDVVQYRSKSSYSGIYSVKKSTLHLTMDGNFMSNSNKEPVHTNNASFI</sequence>
<accession>A0A834YUR9</accession>
<dbReference type="EMBL" id="JABCRI010000012">
    <property type="protein sequence ID" value="KAF8396144.1"/>
    <property type="molecule type" value="Genomic_DNA"/>
</dbReference>
<proteinExistence type="predicted"/>
<evidence type="ECO:0000313" key="1">
    <source>
        <dbReference type="EMBL" id="KAF8396144.1"/>
    </source>
</evidence>
<gene>
    <name evidence="1" type="ORF">HHK36_017757</name>
</gene>
<dbReference type="SUPFAM" id="SSF48371">
    <property type="entry name" value="ARM repeat"/>
    <property type="match status" value="1"/>
</dbReference>
<organism evidence="1 2">
    <name type="scientific">Tetracentron sinense</name>
    <name type="common">Spur-leaf</name>
    <dbReference type="NCBI Taxonomy" id="13715"/>
    <lineage>
        <taxon>Eukaryota</taxon>
        <taxon>Viridiplantae</taxon>
        <taxon>Streptophyta</taxon>
        <taxon>Embryophyta</taxon>
        <taxon>Tracheophyta</taxon>
        <taxon>Spermatophyta</taxon>
        <taxon>Magnoliopsida</taxon>
        <taxon>Trochodendrales</taxon>
        <taxon>Trochodendraceae</taxon>
        <taxon>Tetracentron</taxon>
    </lineage>
</organism>
<dbReference type="InterPro" id="IPR055296">
    <property type="entry name" value="SRL2-like"/>
</dbReference>
<dbReference type="OrthoDB" id="1740073at2759"/>
<dbReference type="PANTHER" id="PTHR46087:SF9">
    <property type="entry name" value="ARM REPEAT SUPERFAMILY PROTEIN"/>
    <property type="match status" value="1"/>
</dbReference>
<dbReference type="OMA" id="NICEDTT"/>
<dbReference type="AlphaFoldDB" id="A0A834YUR9"/>
<reference evidence="1 2" key="1">
    <citation type="submission" date="2020-04" db="EMBL/GenBank/DDBJ databases">
        <title>Plant Genome Project.</title>
        <authorList>
            <person name="Zhang R.-G."/>
        </authorList>
    </citation>
    <scope>NUCLEOTIDE SEQUENCE [LARGE SCALE GENOMIC DNA]</scope>
    <source>
        <strain evidence="1">YNK0</strain>
        <tissue evidence="1">Leaf</tissue>
    </source>
</reference>
<dbReference type="InterPro" id="IPR016024">
    <property type="entry name" value="ARM-type_fold"/>
</dbReference>